<keyword evidence="3" id="KW-1185">Reference proteome</keyword>
<keyword evidence="1" id="KW-0472">Membrane</keyword>
<dbReference type="AlphaFoldDB" id="A0A1W0A2Y6"/>
<comment type="caution">
    <text evidence="2">The sequence shown here is derived from an EMBL/GenBank/DDBJ whole genome shotgun (WGS) entry which is preliminary data.</text>
</comment>
<feature type="transmembrane region" description="Helical" evidence="1">
    <location>
        <begin position="28"/>
        <end position="49"/>
    </location>
</feature>
<gene>
    <name evidence="2" type="ORF">THRCLA_03218</name>
</gene>
<accession>A0A1W0A2Y6</accession>
<sequence>MSAYLPGVVTIPNPLEIPYSLNMYINAWLQYITGIICLVAILAVINSIASRGNVEGINMFNLNRMAGTVWVGRPLLVLRGVAAICLLSTSSLELVQNGKASMFVTKTLPWYQAVLASGEVGWIIYVYNDMMTIFTSQYTYHTALASSLLMWLIAALFAFLSPVSHSASVSRDCFAVEMDFDINCLSGVVAIGSVRRFWLMLIIAAVCTILCFLVFRLTYRNLKLPISRSLLLSSTARYVYELNGWVYDEIYHLDRMSAVLNGLIVFSRNSVFYALDIKSWRFVMIPVSTTCPKKFEDSLPLTQ</sequence>
<dbReference type="EMBL" id="JNBS01000594">
    <property type="protein sequence ID" value="OQS04559.1"/>
    <property type="molecule type" value="Genomic_DNA"/>
</dbReference>
<keyword evidence="1" id="KW-1133">Transmembrane helix</keyword>
<dbReference type="Proteomes" id="UP000243217">
    <property type="component" value="Unassembled WGS sequence"/>
</dbReference>
<evidence type="ECO:0000313" key="3">
    <source>
        <dbReference type="Proteomes" id="UP000243217"/>
    </source>
</evidence>
<protein>
    <submittedName>
        <fullName evidence="2">Uncharacterized protein</fullName>
    </submittedName>
</protein>
<feature type="transmembrane region" description="Helical" evidence="1">
    <location>
        <begin position="70"/>
        <end position="90"/>
    </location>
</feature>
<organism evidence="2 3">
    <name type="scientific">Thraustotheca clavata</name>
    <dbReference type="NCBI Taxonomy" id="74557"/>
    <lineage>
        <taxon>Eukaryota</taxon>
        <taxon>Sar</taxon>
        <taxon>Stramenopiles</taxon>
        <taxon>Oomycota</taxon>
        <taxon>Saprolegniomycetes</taxon>
        <taxon>Saprolegniales</taxon>
        <taxon>Achlyaceae</taxon>
        <taxon>Thraustotheca</taxon>
    </lineage>
</organism>
<keyword evidence="1" id="KW-0812">Transmembrane</keyword>
<reference evidence="2 3" key="1">
    <citation type="journal article" date="2014" name="Genome Biol. Evol.">
        <title>The secreted proteins of Achlya hypogyna and Thraustotheca clavata identify the ancestral oomycete secretome and reveal gene acquisitions by horizontal gene transfer.</title>
        <authorList>
            <person name="Misner I."/>
            <person name="Blouin N."/>
            <person name="Leonard G."/>
            <person name="Richards T.A."/>
            <person name="Lane C.E."/>
        </authorList>
    </citation>
    <scope>NUCLEOTIDE SEQUENCE [LARGE SCALE GENOMIC DNA]</scope>
    <source>
        <strain evidence="2 3">ATCC 34112</strain>
    </source>
</reference>
<feature type="transmembrane region" description="Helical" evidence="1">
    <location>
        <begin position="140"/>
        <end position="160"/>
    </location>
</feature>
<evidence type="ECO:0000313" key="2">
    <source>
        <dbReference type="EMBL" id="OQS04559.1"/>
    </source>
</evidence>
<dbReference type="OrthoDB" id="78494at2759"/>
<feature type="transmembrane region" description="Helical" evidence="1">
    <location>
        <begin position="110"/>
        <end position="128"/>
    </location>
</feature>
<feature type="transmembrane region" description="Helical" evidence="1">
    <location>
        <begin position="197"/>
        <end position="219"/>
    </location>
</feature>
<evidence type="ECO:0000256" key="1">
    <source>
        <dbReference type="SAM" id="Phobius"/>
    </source>
</evidence>
<name>A0A1W0A2Y6_9STRA</name>
<proteinExistence type="predicted"/>